<keyword evidence="4" id="KW-1185">Reference proteome</keyword>
<feature type="domain" description="UspA" evidence="2">
    <location>
        <begin position="14"/>
        <end position="142"/>
    </location>
</feature>
<evidence type="ECO:0000259" key="2">
    <source>
        <dbReference type="Pfam" id="PF00582"/>
    </source>
</evidence>
<protein>
    <recommendedName>
        <fullName evidence="2">UspA domain-containing protein</fullName>
    </recommendedName>
</protein>
<feature type="region of interest" description="Disordered" evidence="1">
    <location>
        <begin position="147"/>
        <end position="189"/>
    </location>
</feature>
<proteinExistence type="predicted"/>
<feature type="compositionally biased region" description="Basic and acidic residues" evidence="1">
    <location>
        <begin position="161"/>
        <end position="170"/>
    </location>
</feature>
<dbReference type="Pfam" id="PF00582">
    <property type="entry name" value="Usp"/>
    <property type="match status" value="1"/>
</dbReference>
<dbReference type="InterPro" id="IPR014729">
    <property type="entry name" value="Rossmann-like_a/b/a_fold"/>
</dbReference>
<gene>
    <name evidence="3" type="ORF">GCM10009843_16410</name>
</gene>
<evidence type="ECO:0000313" key="4">
    <source>
        <dbReference type="Proteomes" id="UP001500575"/>
    </source>
</evidence>
<name>A0ABN2Y5D0_9ACTN</name>
<dbReference type="InterPro" id="IPR006016">
    <property type="entry name" value="UspA"/>
</dbReference>
<reference evidence="3 4" key="1">
    <citation type="journal article" date="2019" name="Int. J. Syst. Evol. Microbiol.">
        <title>The Global Catalogue of Microorganisms (GCM) 10K type strain sequencing project: providing services to taxonomists for standard genome sequencing and annotation.</title>
        <authorList>
            <consortium name="The Broad Institute Genomics Platform"/>
            <consortium name="The Broad Institute Genome Sequencing Center for Infectious Disease"/>
            <person name="Wu L."/>
            <person name="Ma J."/>
        </authorList>
    </citation>
    <scope>NUCLEOTIDE SEQUENCE [LARGE SCALE GENOMIC DNA]</scope>
    <source>
        <strain evidence="3 4">JCM 16021</strain>
    </source>
</reference>
<comment type="caution">
    <text evidence="3">The sequence shown here is derived from an EMBL/GenBank/DDBJ whole genome shotgun (WGS) entry which is preliminary data.</text>
</comment>
<accession>A0ABN2Y5D0</accession>
<dbReference type="Proteomes" id="UP001500575">
    <property type="component" value="Unassembled WGS sequence"/>
</dbReference>
<dbReference type="RefSeq" id="WP_344303196.1">
    <property type="nucleotide sequence ID" value="NZ_BAAAQQ010000007.1"/>
</dbReference>
<sequence length="189" mass="20158">MTGARQEQQASSGRVVVGVHGSASSMDALRWAAKIARDRGWELEIVAVWPDADEVFIRDVPGRYMVARGAAMAALNRAVAAVLEYDPGVSTFLMNSRPAQALLARGHEADLVVVGAGRPQAERDRRAVGDELAARSCPVLVVSSDLAARDEAAEDAPQLRAEPRTGGERARHGRRSRAGRNAPLVGSNQ</sequence>
<dbReference type="CDD" id="cd00293">
    <property type="entry name" value="USP-like"/>
    <property type="match status" value="1"/>
</dbReference>
<dbReference type="SUPFAM" id="SSF52402">
    <property type="entry name" value="Adenine nucleotide alpha hydrolases-like"/>
    <property type="match status" value="1"/>
</dbReference>
<evidence type="ECO:0000313" key="3">
    <source>
        <dbReference type="EMBL" id="GAA2121820.1"/>
    </source>
</evidence>
<evidence type="ECO:0000256" key="1">
    <source>
        <dbReference type="SAM" id="MobiDB-lite"/>
    </source>
</evidence>
<organism evidence="3 4">
    <name type="scientific">Nocardioides bigeumensis</name>
    <dbReference type="NCBI Taxonomy" id="433657"/>
    <lineage>
        <taxon>Bacteria</taxon>
        <taxon>Bacillati</taxon>
        <taxon>Actinomycetota</taxon>
        <taxon>Actinomycetes</taxon>
        <taxon>Propionibacteriales</taxon>
        <taxon>Nocardioidaceae</taxon>
        <taxon>Nocardioides</taxon>
    </lineage>
</organism>
<dbReference type="Gene3D" id="3.40.50.620">
    <property type="entry name" value="HUPs"/>
    <property type="match status" value="1"/>
</dbReference>
<dbReference type="EMBL" id="BAAAQQ010000007">
    <property type="protein sequence ID" value="GAA2121820.1"/>
    <property type="molecule type" value="Genomic_DNA"/>
</dbReference>